<dbReference type="AlphaFoldDB" id="A0A2R4MBS4"/>
<keyword evidence="13" id="KW-0378">Hydrolase</keyword>
<comment type="subcellular location">
    <subcellularLocation>
        <location evidence="1 9">Cell inner membrane</location>
        <topology evidence="1 9">Single-pass membrane protein</topology>
    </subcellularLocation>
</comment>
<evidence type="ECO:0000256" key="9">
    <source>
        <dbReference type="RuleBase" id="RU365093"/>
    </source>
</evidence>
<keyword evidence="5 9" id="KW-0997">Cell inner membrane</keyword>
<protein>
    <recommendedName>
        <fullName evidence="9">Membrane fusion protein (MFP) family protein</fullName>
    </recommendedName>
</protein>
<feature type="domain" description="AprE-like long alpha-helical hairpin" evidence="11">
    <location>
        <begin position="95"/>
        <end position="282"/>
    </location>
</feature>
<evidence type="ECO:0000313" key="13">
    <source>
        <dbReference type="EMBL" id="AVX03477.1"/>
    </source>
</evidence>
<dbReference type="Pfam" id="PF25994">
    <property type="entry name" value="HH_AprE"/>
    <property type="match status" value="1"/>
</dbReference>
<dbReference type="EMBL" id="CP021330">
    <property type="protein sequence ID" value="AVX03477.1"/>
    <property type="molecule type" value="Genomic_DNA"/>
</dbReference>
<evidence type="ECO:0000256" key="2">
    <source>
        <dbReference type="ARBA" id="ARBA00009477"/>
    </source>
</evidence>
<dbReference type="RefSeq" id="WP_117395114.1">
    <property type="nucleotide sequence ID" value="NZ_CP021330.1"/>
</dbReference>
<keyword evidence="10" id="KW-0175">Coiled coil</keyword>
<dbReference type="InterPro" id="IPR010129">
    <property type="entry name" value="T1SS_HlyD"/>
</dbReference>
<name>A0A2R4MBS4_9HYPH</name>
<dbReference type="SUPFAM" id="SSF111369">
    <property type="entry name" value="HlyD-like secretion proteins"/>
    <property type="match status" value="1"/>
</dbReference>
<evidence type="ECO:0000256" key="10">
    <source>
        <dbReference type="SAM" id="Coils"/>
    </source>
</evidence>
<keyword evidence="8" id="KW-0472">Membrane</keyword>
<dbReference type="Proteomes" id="UP000258927">
    <property type="component" value="Chromosome"/>
</dbReference>
<evidence type="ECO:0000256" key="6">
    <source>
        <dbReference type="ARBA" id="ARBA00022692"/>
    </source>
</evidence>
<evidence type="ECO:0000256" key="5">
    <source>
        <dbReference type="ARBA" id="ARBA00022519"/>
    </source>
</evidence>
<accession>A0A2R4MBS4</accession>
<evidence type="ECO:0000259" key="12">
    <source>
        <dbReference type="Pfam" id="PF26002"/>
    </source>
</evidence>
<dbReference type="InterPro" id="IPR058982">
    <property type="entry name" value="Beta-barrel_AprE"/>
</dbReference>
<evidence type="ECO:0000256" key="8">
    <source>
        <dbReference type="ARBA" id="ARBA00023136"/>
    </source>
</evidence>
<gene>
    <name evidence="13" type="ORF">MXMO3_00946</name>
</gene>
<dbReference type="GO" id="GO:0005886">
    <property type="term" value="C:plasma membrane"/>
    <property type="evidence" value="ECO:0007669"/>
    <property type="project" value="UniProtKB-SubCell"/>
</dbReference>
<keyword evidence="13" id="KW-0645">Protease</keyword>
<evidence type="ECO:0000256" key="3">
    <source>
        <dbReference type="ARBA" id="ARBA00022448"/>
    </source>
</evidence>
<dbReference type="PANTHER" id="PTHR30386:SF17">
    <property type="entry name" value="ALKALINE PROTEASE SECRETION PROTEIN APRE"/>
    <property type="match status" value="1"/>
</dbReference>
<dbReference type="PANTHER" id="PTHR30386">
    <property type="entry name" value="MEMBRANE FUSION SUBUNIT OF EMRAB-TOLC MULTIDRUG EFFLUX PUMP"/>
    <property type="match status" value="1"/>
</dbReference>
<proteinExistence type="inferred from homology"/>
<keyword evidence="6" id="KW-0812">Transmembrane</keyword>
<dbReference type="Pfam" id="PF26002">
    <property type="entry name" value="Beta-barrel_AprE"/>
    <property type="match status" value="1"/>
</dbReference>
<evidence type="ECO:0000256" key="7">
    <source>
        <dbReference type="ARBA" id="ARBA00022989"/>
    </source>
</evidence>
<dbReference type="InterPro" id="IPR050739">
    <property type="entry name" value="MFP"/>
</dbReference>
<dbReference type="Gene3D" id="2.40.50.100">
    <property type="match status" value="1"/>
</dbReference>
<evidence type="ECO:0000256" key="1">
    <source>
        <dbReference type="ARBA" id="ARBA00004377"/>
    </source>
</evidence>
<keyword evidence="4 9" id="KW-1003">Cell membrane</keyword>
<feature type="coiled-coil region" evidence="10">
    <location>
        <begin position="213"/>
        <end position="290"/>
    </location>
</feature>
<feature type="domain" description="AprE-like beta-barrel" evidence="12">
    <location>
        <begin position="327"/>
        <end position="414"/>
    </location>
</feature>
<dbReference type="GO" id="GO:0015031">
    <property type="term" value="P:protein transport"/>
    <property type="evidence" value="ECO:0007669"/>
    <property type="project" value="InterPro"/>
</dbReference>
<dbReference type="NCBIfam" id="TIGR01843">
    <property type="entry name" value="type_I_hlyD"/>
    <property type="match status" value="1"/>
</dbReference>
<dbReference type="InterPro" id="IPR058781">
    <property type="entry name" value="HH_AprE-like"/>
</dbReference>
<dbReference type="GO" id="GO:0008233">
    <property type="term" value="F:peptidase activity"/>
    <property type="evidence" value="ECO:0007669"/>
    <property type="project" value="UniProtKB-KW"/>
</dbReference>
<keyword evidence="7" id="KW-1133">Transmembrane helix</keyword>
<dbReference type="KEGG" id="mmyr:MXMO3_00946"/>
<organism evidence="13 14">
    <name type="scientific">Maritalea myrionectae</name>
    <dbReference type="NCBI Taxonomy" id="454601"/>
    <lineage>
        <taxon>Bacteria</taxon>
        <taxon>Pseudomonadati</taxon>
        <taxon>Pseudomonadota</taxon>
        <taxon>Alphaproteobacteria</taxon>
        <taxon>Hyphomicrobiales</taxon>
        <taxon>Devosiaceae</taxon>
        <taxon>Maritalea</taxon>
    </lineage>
</organism>
<dbReference type="Gene3D" id="2.40.30.170">
    <property type="match status" value="1"/>
</dbReference>
<reference evidence="13 14" key="1">
    <citation type="submission" date="2017-05" db="EMBL/GenBank/DDBJ databases">
        <title>Genome Analysis of Maritalea myrionectae HL2708#5.</title>
        <authorList>
            <consortium name="Cotde Inc.-PKNU"/>
            <person name="Jang D."/>
            <person name="Oh H.-M."/>
        </authorList>
    </citation>
    <scope>NUCLEOTIDE SEQUENCE [LARGE SCALE GENOMIC DNA]</scope>
    <source>
        <strain evidence="13 14">HL2708#5</strain>
    </source>
</reference>
<evidence type="ECO:0000259" key="11">
    <source>
        <dbReference type="Pfam" id="PF25994"/>
    </source>
</evidence>
<dbReference type="PRINTS" id="PR01490">
    <property type="entry name" value="RTXTOXIND"/>
</dbReference>
<sequence length="437" mass="48584">MTENAANQVPNLNFRRPVLLGLIALVVLFGGSVAWSMTARISGAVLASGTVIVQGKPKSIQHLDGGIVEQILVNTGDFVEKDQLLIKLDDTAINANLAIYEGRLREALVKQARLQAELEGNPDIIVPSERLDKLGLGDVTGPVGQQIAMMEARYSTIEAQLAAQDERVEQFQNQIDGVSGLIFEKRNQITGFDGEYSSTSELVDKELVPKSRLIAIERARSDLRGQIAEHRAEIARVENSISETRIKKLQINREFKEKVISELEDINVRIEELIQQLNATRAQLARVRIKAPISGLIHELALNTIGGVVQPGQILMQIIEQKGDFEIELNIDTVSIDQIYDGQNVVIRFPAFNQRTTPELDGTLKSISPTSVVDEKSGFSFYRAIVELSKDEFDKLEEKKLVSGMPVEGVITTQERTVFTYLTKPMTDNLVHVFREE</sequence>
<comment type="similarity">
    <text evidence="2 9">Belongs to the membrane fusion protein (MFP) (TC 8.A.1) family.</text>
</comment>
<evidence type="ECO:0000313" key="14">
    <source>
        <dbReference type="Proteomes" id="UP000258927"/>
    </source>
</evidence>
<evidence type="ECO:0000256" key="4">
    <source>
        <dbReference type="ARBA" id="ARBA00022475"/>
    </source>
</evidence>
<keyword evidence="14" id="KW-1185">Reference proteome</keyword>
<keyword evidence="3 9" id="KW-0813">Transport</keyword>
<dbReference type="GO" id="GO:0006508">
    <property type="term" value="P:proteolysis"/>
    <property type="evidence" value="ECO:0007669"/>
    <property type="project" value="UniProtKB-KW"/>
</dbReference>